<evidence type="ECO:0000313" key="2">
    <source>
        <dbReference type="Proteomes" id="UP000792457"/>
    </source>
</evidence>
<dbReference type="PANTHER" id="PTHR20849">
    <property type="entry name" value="EUKARYOTIC TRANSLATION INITIATION FACTOR 4E-BINDING PROTEIN MEXTLI"/>
    <property type="match status" value="1"/>
</dbReference>
<dbReference type="GO" id="GO:0008190">
    <property type="term" value="F:eukaryotic initiation factor 4E binding"/>
    <property type="evidence" value="ECO:0007669"/>
    <property type="project" value="InterPro"/>
</dbReference>
<dbReference type="PANTHER" id="PTHR20849:SF2">
    <property type="entry name" value="EUKARYOTIC TRANSLATION INITIATION FACTOR 4E-BINDING PROTEIN MEXTLI"/>
    <property type="match status" value="1"/>
</dbReference>
<reference evidence="1" key="2">
    <citation type="submission" date="2017-10" db="EMBL/GenBank/DDBJ databases">
        <title>Ladona fulva Genome sequencing and assembly.</title>
        <authorList>
            <person name="Murali S."/>
            <person name="Richards S."/>
            <person name="Bandaranaike D."/>
            <person name="Bellair M."/>
            <person name="Blankenburg K."/>
            <person name="Chao H."/>
            <person name="Dinh H."/>
            <person name="Doddapaneni H."/>
            <person name="Dugan-Rocha S."/>
            <person name="Elkadiri S."/>
            <person name="Gnanaolivu R."/>
            <person name="Hernandez B."/>
            <person name="Skinner E."/>
            <person name="Javaid M."/>
            <person name="Lee S."/>
            <person name="Li M."/>
            <person name="Ming W."/>
            <person name="Munidasa M."/>
            <person name="Muniz J."/>
            <person name="Nguyen L."/>
            <person name="Hughes D."/>
            <person name="Osuji N."/>
            <person name="Pu L.-L."/>
            <person name="Puazo M."/>
            <person name="Qu C."/>
            <person name="Quiroz J."/>
            <person name="Raj R."/>
            <person name="Weissenberger G."/>
            <person name="Xin Y."/>
            <person name="Zou X."/>
            <person name="Han Y."/>
            <person name="Worley K."/>
            <person name="Muzny D."/>
            <person name="Gibbs R."/>
        </authorList>
    </citation>
    <scope>NUCLEOTIDE SEQUENCE</scope>
    <source>
        <strain evidence="1">Sampled in the wild</strain>
    </source>
</reference>
<dbReference type="AlphaFoldDB" id="A0A8K0KRW8"/>
<dbReference type="Gene3D" id="1.25.40.180">
    <property type="match status" value="1"/>
</dbReference>
<dbReference type="GO" id="GO:0005737">
    <property type="term" value="C:cytoplasm"/>
    <property type="evidence" value="ECO:0007669"/>
    <property type="project" value="TreeGrafter"/>
</dbReference>
<dbReference type="GO" id="GO:0003743">
    <property type="term" value="F:translation initiation factor activity"/>
    <property type="evidence" value="ECO:0007669"/>
    <property type="project" value="TreeGrafter"/>
</dbReference>
<dbReference type="GO" id="GO:0034518">
    <property type="term" value="C:RNA cap binding complex"/>
    <property type="evidence" value="ECO:0007669"/>
    <property type="project" value="TreeGrafter"/>
</dbReference>
<dbReference type="GO" id="GO:1901190">
    <property type="term" value="P:regulation of formation of translation initiation ternary complex"/>
    <property type="evidence" value="ECO:0007669"/>
    <property type="project" value="TreeGrafter"/>
</dbReference>
<dbReference type="EMBL" id="KZ309424">
    <property type="protein sequence ID" value="KAG8238736.1"/>
    <property type="molecule type" value="Genomic_DNA"/>
</dbReference>
<feature type="non-terminal residue" evidence="1">
    <location>
        <position position="1"/>
    </location>
</feature>
<proteinExistence type="predicted"/>
<dbReference type="Proteomes" id="UP000792457">
    <property type="component" value="Unassembled WGS sequence"/>
</dbReference>
<sequence>MIKTSNEMSIKSLARVTKTTRNLEKPRPLKLSNLNRHTTFDGSSVRLNSVEEIMHLIDMVSGSIANGNIEQGLQPNIINMCSNLKAYGQQLETIYKDQLDRAFVNFRNGCREEQLDVVSRLHLLEIIELRAMQWQCKDTDSYYKQKLYQLE</sequence>
<accession>A0A8K0KRW8</accession>
<organism evidence="1 2">
    <name type="scientific">Ladona fulva</name>
    <name type="common">Scarce chaser dragonfly</name>
    <name type="synonym">Libellula fulva</name>
    <dbReference type="NCBI Taxonomy" id="123851"/>
    <lineage>
        <taxon>Eukaryota</taxon>
        <taxon>Metazoa</taxon>
        <taxon>Ecdysozoa</taxon>
        <taxon>Arthropoda</taxon>
        <taxon>Hexapoda</taxon>
        <taxon>Insecta</taxon>
        <taxon>Pterygota</taxon>
        <taxon>Palaeoptera</taxon>
        <taxon>Odonata</taxon>
        <taxon>Epiprocta</taxon>
        <taxon>Anisoptera</taxon>
        <taxon>Libelluloidea</taxon>
        <taxon>Libellulidae</taxon>
        <taxon>Ladona</taxon>
    </lineage>
</organism>
<comment type="caution">
    <text evidence="1">The sequence shown here is derived from an EMBL/GenBank/DDBJ whole genome shotgun (WGS) entry which is preliminary data.</text>
</comment>
<dbReference type="OrthoDB" id="6357832at2759"/>
<evidence type="ECO:0000313" key="1">
    <source>
        <dbReference type="EMBL" id="KAG8238736.1"/>
    </source>
</evidence>
<protein>
    <submittedName>
        <fullName evidence="1">Uncharacterized protein</fullName>
    </submittedName>
</protein>
<dbReference type="InterPro" id="IPR040160">
    <property type="entry name" value="Mxt"/>
</dbReference>
<reference evidence="1" key="1">
    <citation type="submission" date="2013-04" db="EMBL/GenBank/DDBJ databases">
        <authorList>
            <person name="Qu J."/>
            <person name="Murali S.C."/>
            <person name="Bandaranaike D."/>
            <person name="Bellair M."/>
            <person name="Blankenburg K."/>
            <person name="Chao H."/>
            <person name="Dinh H."/>
            <person name="Doddapaneni H."/>
            <person name="Downs B."/>
            <person name="Dugan-Rocha S."/>
            <person name="Elkadiri S."/>
            <person name="Gnanaolivu R.D."/>
            <person name="Hernandez B."/>
            <person name="Javaid M."/>
            <person name="Jayaseelan J.C."/>
            <person name="Lee S."/>
            <person name="Li M."/>
            <person name="Ming W."/>
            <person name="Munidasa M."/>
            <person name="Muniz J."/>
            <person name="Nguyen L."/>
            <person name="Ongeri F."/>
            <person name="Osuji N."/>
            <person name="Pu L.-L."/>
            <person name="Puazo M."/>
            <person name="Qu C."/>
            <person name="Quiroz J."/>
            <person name="Raj R."/>
            <person name="Weissenberger G."/>
            <person name="Xin Y."/>
            <person name="Zou X."/>
            <person name="Han Y."/>
            <person name="Richards S."/>
            <person name="Worley K."/>
            <person name="Muzny D."/>
            <person name="Gibbs R."/>
        </authorList>
    </citation>
    <scope>NUCLEOTIDE SEQUENCE</scope>
    <source>
        <strain evidence="1">Sampled in the wild</strain>
    </source>
</reference>
<name>A0A8K0KRW8_LADFU</name>
<gene>
    <name evidence="1" type="ORF">J437_LFUL018271</name>
</gene>
<dbReference type="GO" id="GO:0045727">
    <property type="term" value="P:positive regulation of translation"/>
    <property type="evidence" value="ECO:0007669"/>
    <property type="project" value="InterPro"/>
</dbReference>
<keyword evidence="2" id="KW-1185">Reference proteome</keyword>